<dbReference type="InterPro" id="IPR036390">
    <property type="entry name" value="WH_DNA-bd_sf"/>
</dbReference>
<dbReference type="InterPro" id="IPR036388">
    <property type="entry name" value="WH-like_DNA-bd_sf"/>
</dbReference>
<evidence type="ECO:0000313" key="6">
    <source>
        <dbReference type="EMBL" id="HFK96867.1"/>
    </source>
</evidence>
<comment type="caution">
    <text evidence="6">The sequence shown here is derived from an EMBL/GenBank/DDBJ whole genome shotgun (WGS) entry which is preliminary data.</text>
</comment>
<dbReference type="EMBL" id="DSTK01000017">
    <property type="protein sequence ID" value="HFK96867.1"/>
    <property type="molecule type" value="Genomic_DNA"/>
</dbReference>
<feature type="domain" description="HTH crp-type" evidence="5">
    <location>
        <begin position="156"/>
        <end position="225"/>
    </location>
</feature>
<evidence type="ECO:0000256" key="3">
    <source>
        <dbReference type="ARBA" id="ARBA00023163"/>
    </source>
</evidence>
<evidence type="ECO:0000259" key="4">
    <source>
        <dbReference type="PROSITE" id="PS50042"/>
    </source>
</evidence>
<dbReference type="InterPro" id="IPR014710">
    <property type="entry name" value="RmlC-like_jellyroll"/>
</dbReference>
<dbReference type="InterPro" id="IPR018490">
    <property type="entry name" value="cNMP-bd_dom_sf"/>
</dbReference>
<dbReference type="PANTHER" id="PTHR24567">
    <property type="entry name" value="CRP FAMILY TRANSCRIPTIONAL REGULATORY PROTEIN"/>
    <property type="match status" value="1"/>
</dbReference>
<dbReference type="SMART" id="SM00419">
    <property type="entry name" value="HTH_CRP"/>
    <property type="match status" value="1"/>
</dbReference>
<organism evidence="6">
    <name type="scientific">Desulfacinum infernum</name>
    <dbReference type="NCBI Taxonomy" id="35837"/>
    <lineage>
        <taxon>Bacteria</taxon>
        <taxon>Pseudomonadati</taxon>
        <taxon>Thermodesulfobacteriota</taxon>
        <taxon>Syntrophobacteria</taxon>
        <taxon>Syntrophobacterales</taxon>
        <taxon>Syntrophobacteraceae</taxon>
        <taxon>Desulfacinum</taxon>
    </lineage>
</organism>
<dbReference type="SMART" id="SM00100">
    <property type="entry name" value="cNMP"/>
    <property type="match status" value="1"/>
</dbReference>
<dbReference type="GO" id="GO:0003677">
    <property type="term" value="F:DNA binding"/>
    <property type="evidence" value="ECO:0007669"/>
    <property type="project" value="UniProtKB-KW"/>
</dbReference>
<dbReference type="InterPro" id="IPR050397">
    <property type="entry name" value="Env_Response_Regulators"/>
</dbReference>
<dbReference type="GO" id="GO:0005829">
    <property type="term" value="C:cytosol"/>
    <property type="evidence" value="ECO:0007669"/>
    <property type="project" value="TreeGrafter"/>
</dbReference>
<protein>
    <submittedName>
        <fullName evidence="6">Crp/Fnr family transcriptional regulator</fullName>
    </submittedName>
</protein>
<feature type="domain" description="Cyclic nucleotide-binding" evidence="4">
    <location>
        <begin position="22"/>
        <end position="142"/>
    </location>
</feature>
<proteinExistence type="predicted"/>
<keyword evidence="1" id="KW-0805">Transcription regulation</keyword>
<dbReference type="SUPFAM" id="SSF51206">
    <property type="entry name" value="cAMP-binding domain-like"/>
    <property type="match status" value="1"/>
</dbReference>
<reference evidence="6" key="1">
    <citation type="journal article" date="2020" name="mSystems">
        <title>Genome- and Community-Level Interaction Insights into Carbon Utilization and Element Cycling Functions of Hydrothermarchaeota in Hydrothermal Sediment.</title>
        <authorList>
            <person name="Zhou Z."/>
            <person name="Liu Y."/>
            <person name="Xu W."/>
            <person name="Pan J."/>
            <person name="Luo Z.H."/>
            <person name="Li M."/>
        </authorList>
    </citation>
    <scope>NUCLEOTIDE SEQUENCE [LARGE SCALE GENOMIC DNA]</scope>
    <source>
        <strain evidence="6">SpSt-456</strain>
    </source>
</reference>
<dbReference type="Gene3D" id="2.60.120.10">
    <property type="entry name" value="Jelly Rolls"/>
    <property type="match status" value="1"/>
</dbReference>
<evidence type="ECO:0000259" key="5">
    <source>
        <dbReference type="PROSITE" id="PS51063"/>
    </source>
</evidence>
<dbReference type="PROSITE" id="PS50042">
    <property type="entry name" value="CNMP_BINDING_3"/>
    <property type="match status" value="1"/>
</dbReference>
<dbReference type="Gene3D" id="1.10.10.10">
    <property type="entry name" value="Winged helix-like DNA-binding domain superfamily/Winged helix DNA-binding domain"/>
    <property type="match status" value="1"/>
</dbReference>
<dbReference type="InterPro" id="IPR000595">
    <property type="entry name" value="cNMP-bd_dom"/>
</dbReference>
<dbReference type="SUPFAM" id="SSF46785">
    <property type="entry name" value="Winged helix' DNA-binding domain"/>
    <property type="match status" value="1"/>
</dbReference>
<dbReference type="CDD" id="cd00038">
    <property type="entry name" value="CAP_ED"/>
    <property type="match status" value="1"/>
</dbReference>
<name>A0A832A378_9BACT</name>
<dbReference type="InterPro" id="IPR012318">
    <property type="entry name" value="HTH_CRP"/>
</dbReference>
<dbReference type="PANTHER" id="PTHR24567:SF74">
    <property type="entry name" value="HTH-TYPE TRANSCRIPTIONAL REGULATOR ARCR"/>
    <property type="match status" value="1"/>
</dbReference>
<dbReference type="Pfam" id="PF00027">
    <property type="entry name" value="cNMP_binding"/>
    <property type="match status" value="1"/>
</dbReference>
<keyword evidence="2" id="KW-0238">DNA-binding</keyword>
<accession>A0A832A378</accession>
<keyword evidence="3" id="KW-0804">Transcription</keyword>
<dbReference type="GO" id="GO:0003700">
    <property type="term" value="F:DNA-binding transcription factor activity"/>
    <property type="evidence" value="ECO:0007669"/>
    <property type="project" value="TreeGrafter"/>
</dbReference>
<evidence type="ECO:0000256" key="2">
    <source>
        <dbReference type="ARBA" id="ARBA00023125"/>
    </source>
</evidence>
<dbReference type="PROSITE" id="PS51063">
    <property type="entry name" value="HTH_CRP_2"/>
    <property type="match status" value="1"/>
</dbReference>
<gene>
    <name evidence="6" type="ORF">ENS06_06025</name>
</gene>
<sequence>MNGSSHGRSAADKVECLRHGLLFESLGAEQLKKLSTIAVERSYRKGDVLFAEGRRADGFFVVCSGRVKVFKVSVDGREQILHLFDAGNILGEVPVFAGGAYPAHAEALTDARALFIPREGFIRLIQEESGLALAMLAVLSRKLRHFTHLVESLSLKEVPGRLASYLLFMSERGGSEDAVDLEISKTQLAALLGTIPETLSRIFSKMAAAGLITMQGRTILIKDREGLKALAQGEKLG</sequence>
<dbReference type="AlphaFoldDB" id="A0A832A378"/>
<dbReference type="Pfam" id="PF13545">
    <property type="entry name" value="HTH_Crp_2"/>
    <property type="match status" value="1"/>
</dbReference>
<evidence type="ECO:0000256" key="1">
    <source>
        <dbReference type="ARBA" id="ARBA00023015"/>
    </source>
</evidence>